<protein>
    <recommendedName>
        <fullName evidence="1">GerMN domain-containing protein</fullName>
    </recommendedName>
</protein>
<sequence>MGQVEKPNIENKSKDDKPSIEDRKLRVYFFNTAELKHYYINKTISVDESDIIGVLTKELQNNSYNKDFLSLTDKVEIKSAKIDETTGVLKVVFSDSYVDHMTLGSNTESGLLTSLIATYGFNLGVDKIAIYFNDEPYIGLGELPKGYFTVEEPKAEIYKP</sequence>
<evidence type="ECO:0000313" key="2">
    <source>
        <dbReference type="EMBL" id="GAA0730511.1"/>
    </source>
</evidence>
<dbReference type="Proteomes" id="UP001500339">
    <property type="component" value="Unassembled WGS sequence"/>
</dbReference>
<gene>
    <name evidence="2" type="ORF">GCM10008905_31910</name>
</gene>
<name>A0ABN1J6V2_9CLOT</name>
<organism evidence="2 3">
    <name type="scientific">Clostridium malenominatum</name>
    <dbReference type="NCBI Taxonomy" id="1539"/>
    <lineage>
        <taxon>Bacteria</taxon>
        <taxon>Bacillati</taxon>
        <taxon>Bacillota</taxon>
        <taxon>Clostridia</taxon>
        <taxon>Eubacteriales</taxon>
        <taxon>Clostridiaceae</taxon>
        <taxon>Clostridium</taxon>
    </lineage>
</organism>
<evidence type="ECO:0000259" key="1">
    <source>
        <dbReference type="Pfam" id="PF10646"/>
    </source>
</evidence>
<reference evidence="2 3" key="1">
    <citation type="journal article" date="2019" name="Int. J. Syst. Evol. Microbiol.">
        <title>The Global Catalogue of Microorganisms (GCM) 10K type strain sequencing project: providing services to taxonomists for standard genome sequencing and annotation.</title>
        <authorList>
            <consortium name="The Broad Institute Genomics Platform"/>
            <consortium name="The Broad Institute Genome Sequencing Center for Infectious Disease"/>
            <person name="Wu L."/>
            <person name="Ma J."/>
        </authorList>
    </citation>
    <scope>NUCLEOTIDE SEQUENCE [LARGE SCALE GENOMIC DNA]</scope>
    <source>
        <strain evidence="2 3">JCM 1405</strain>
    </source>
</reference>
<dbReference type="Pfam" id="PF10646">
    <property type="entry name" value="Germane"/>
    <property type="match status" value="1"/>
</dbReference>
<evidence type="ECO:0000313" key="3">
    <source>
        <dbReference type="Proteomes" id="UP001500339"/>
    </source>
</evidence>
<comment type="caution">
    <text evidence="2">The sequence shown here is derived from an EMBL/GenBank/DDBJ whole genome shotgun (WGS) entry which is preliminary data.</text>
</comment>
<proteinExistence type="predicted"/>
<dbReference type="InterPro" id="IPR019606">
    <property type="entry name" value="GerMN"/>
</dbReference>
<accession>A0ABN1J6V2</accession>
<keyword evidence="3" id="KW-1185">Reference proteome</keyword>
<feature type="domain" description="GerMN" evidence="1">
    <location>
        <begin position="27"/>
        <end position="137"/>
    </location>
</feature>
<dbReference type="EMBL" id="BAAACF010000012">
    <property type="protein sequence ID" value="GAA0730511.1"/>
    <property type="molecule type" value="Genomic_DNA"/>
</dbReference>